<dbReference type="GO" id="GO:0004141">
    <property type="term" value="F:dethiobiotin synthase activity"/>
    <property type="evidence" value="ECO:0007669"/>
    <property type="project" value="UniProtKB-UniRule"/>
</dbReference>
<dbReference type="Proteomes" id="UP000034832">
    <property type="component" value="Unassembled WGS sequence"/>
</dbReference>
<feature type="binding site" evidence="9">
    <location>
        <begin position="13"/>
        <end position="18"/>
    </location>
    <ligand>
        <name>ATP</name>
        <dbReference type="ChEBI" id="CHEBI:30616"/>
    </ligand>
</feature>
<comment type="caution">
    <text evidence="9">Lacks conserved residue(s) required for the propagation of feature annotation.</text>
</comment>
<protein>
    <recommendedName>
        <fullName evidence="9">ATP-dependent dethiobiotin synthetase BioD</fullName>
        <ecNumber evidence="9">6.3.3.3</ecNumber>
    </recommendedName>
    <alternativeName>
        <fullName evidence="9">DTB synthetase</fullName>
        <shortName evidence="9">DTBS</shortName>
    </alternativeName>
    <alternativeName>
        <fullName evidence="9">Dethiobiotin synthase</fullName>
    </alternativeName>
</protein>
<reference evidence="10" key="1">
    <citation type="submission" date="2019-04" db="EMBL/GenBank/DDBJ databases">
        <title>Whole genome sequencing of cave bacteria.</title>
        <authorList>
            <person name="Gan H.M."/>
            <person name="Barton H."/>
            <person name="Savka M.A."/>
        </authorList>
    </citation>
    <scope>NUCLEOTIDE SEQUENCE [LARGE SCALE GENOMIC DNA]</scope>
    <source>
        <strain evidence="10">LC387</strain>
    </source>
</reference>
<dbReference type="Gene3D" id="3.40.50.300">
    <property type="entry name" value="P-loop containing nucleotide triphosphate hydrolases"/>
    <property type="match status" value="1"/>
</dbReference>
<comment type="caution">
    <text evidence="10">The sequence shown here is derived from an EMBL/GenBank/DDBJ whole genome shotgun (WGS) entry which is preliminary data.</text>
</comment>
<dbReference type="HAMAP" id="MF_00336">
    <property type="entry name" value="BioD"/>
    <property type="match status" value="1"/>
</dbReference>
<feature type="binding site" evidence="9">
    <location>
        <begin position="184"/>
        <end position="186"/>
    </location>
    <ligand>
        <name>ATP</name>
        <dbReference type="ChEBI" id="CHEBI:30616"/>
    </ligand>
</feature>
<dbReference type="EMBL" id="LBIA02000001">
    <property type="protein sequence ID" value="TKT72057.1"/>
    <property type="molecule type" value="Genomic_DNA"/>
</dbReference>
<keyword evidence="2 9" id="KW-0436">Ligase</keyword>
<dbReference type="InterPro" id="IPR027417">
    <property type="entry name" value="P-loop_NTPase"/>
</dbReference>
<dbReference type="PANTHER" id="PTHR43210:SF2">
    <property type="entry name" value="ATP-DEPENDENT DETHIOBIOTIN SYNTHETASE BIOD 2"/>
    <property type="match status" value="1"/>
</dbReference>
<keyword evidence="7 9" id="KW-0460">Magnesium</keyword>
<keyword evidence="1 9" id="KW-0963">Cytoplasm</keyword>
<feature type="binding site" evidence="9">
    <location>
        <begin position="100"/>
        <end position="103"/>
    </location>
    <ligand>
        <name>ATP</name>
        <dbReference type="ChEBI" id="CHEBI:30616"/>
    </ligand>
</feature>
<evidence type="ECO:0000256" key="7">
    <source>
        <dbReference type="ARBA" id="ARBA00022842"/>
    </source>
</evidence>
<keyword evidence="5 9" id="KW-0093">Biotin biosynthesis</keyword>
<name>A0A4U6BNX2_9BRAD</name>
<comment type="similarity">
    <text evidence="9">Belongs to the dethiobiotin synthetase family.</text>
</comment>
<dbReference type="PIRSF" id="PIRSF006755">
    <property type="entry name" value="DTB_synth"/>
    <property type="match status" value="1"/>
</dbReference>
<gene>
    <name evidence="9 10" type="primary">bioD</name>
    <name evidence="10" type="ORF">YH63_011865</name>
</gene>
<feature type="binding site" evidence="9">
    <location>
        <position position="100"/>
    </location>
    <ligand>
        <name>Mg(2+)</name>
        <dbReference type="ChEBI" id="CHEBI:18420"/>
    </ligand>
</feature>
<dbReference type="Pfam" id="PF13500">
    <property type="entry name" value="AAA_26"/>
    <property type="match status" value="1"/>
</dbReference>
<dbReference type="CDD" id="cd03109">
    <property type="entry name" value="DTBS"/>
    <property type="match status" value="1"/>
</dbReference>
<dbReference type="EC" id="6.3.3.3" evidence="9"/>
<keyword evidence="3 9" id="KW-0479">Metal-binding</keyword>
<feature type="active site" evidence="9">
    <location>
        <position position="33"/>
    </location>
</feature>
<proteinExistence type="inferred from homology"/>
<comment type="catalytic activity">
    <reaction evidence="9">
        <text>(7R,8S)-7,8-diammoniononanoate + CO2 + ATP = (4R,5S)-dethiobiotin + ADP + phosphate + 3 H(+)</text>
        <dbReference type="Rhea" id="RHEA:15805"/>
        <dbReference type="ChEBI" id="CHEBI:15378"/>
        <dbReference type="ChEBI" id="CHEBI:16526"/>
        <dbReference type="ChEBI" id="CHEBI:30616"/>
        <dbReference type="ChEBI" id="CHEBI:43474"/>
        <dbReference type="ChEBI" id="CHEBI:149469"/>
        <dbReference type="ChEBI" id="CHEBI:149473"/>
        <dbReference type="ChEBI" id="CHEBI:456216"/>
        <dbReference type="EC" id="6.3.3.3"/>
    </reaction>
</comment>
<dbReference type="GO" id="GO:0009102">
    <property type="term" value="P:biotin biosynthetic process"/>
    <property type="evidence" value="ECO:0007669"/>
    <property type="project" value="UniProtKB-UniRule"/>
</dbReference>
<comment type="subcellular location">
    <subcellularLocation>
        <location evidence="9">Cytoplasm</location>
    </subcellularLocation>
</comment>
<comment type="cofactor">
    <cofactor evidence="9">
        <name>Mg(2+)</name>
        <dbReference type="ChEBI" id="CHEBI:18420"/>
    </cofactor>
</comment>
<evidence type="ECO:0000256" key="1">
    <source>
        <dbReference type="ARBA" id="ARBA00022490"/>
    </source>
</evidence>
<dbReference type="NCBIfam" id="TIGR00347">
    <property type="entry name" value="bioD"/>
    <property type="match status" value="1"/>
</dbReference>
<evidence type="ECO:0000256" key="2">
    <source>
        <dbReference type="ARBA" id="ARBA00022598"/>
    </source>
</evidence>
<accession>A0A4U6BNX2</accession>
<evidence type="ECO:0000256" key="8">
    <source>
        <dbReference type="ARBA" id="ARBA00047386"/>
    </source>
</evidence>
<comment type="subunit">
    <text evidence="9">Homodimer.</text>
</comment>
<dbReference type="UniPathway" id="UPA00078">
    <property type="reaction ID" value="UER00161"/>
</dbReference>
<dbReference type="PANTHER" id="PTHR43210">
    <property type="entry name" value="DETHIOBIOTIN SYNTHETASE"/>
    <property type="match status" value="1"/>
</dbReference>
<sequence length="213" mass="22906">MSARIVVTGTDTGIGKTIFAAALAGALDAFYWKPVQAGLDEETDRETVMRLSGLPEQRMLREAYRLKTPASPHLAAKIDGVTIDPHMLALPDVDRPLVIEGAGGLMVPLAENLTYINVMAQWAAPVALCARTTLGTINHSLLSIEALRARNVPLLGVAFIGDENVESERIICQLGQTRHLGRLPLLASLTGENLRAAFAQHFNADDFLKGSGQ</sequence>
<keyword evidence="4 9" id="KW-0547">Nucleotide-binding</keyword>
<dbReference type="InterPro" id="IPR004472">
    <property type="entry name" value="DTB_synth_BioD"/>
</dbReference>
<dbReference type="STRING" id="211460.YH63_07130"/>
<dbReference type="GO" id="GO:0005524">
    <property type="term" value="F:ATP binding"/>
    <property type="evidence" value="ECO:0007669"/>
    <property type="project" value="UniProtKB-UniRule"/>
</dbReference>
<evidence type="ECO:0000256" key="3">
    <source>
        <dbReference type="ARBA" id="ARBA00022723"/>
    </source>
</evidence>
<feature type="binding site" evidence="9">
    <location>
        <position position="44"/>
    </location>
    <ligand>
        <name>ATP</name>
        <dbReference type="ChEBI" id="CHEBI:30616"/>
    </ligand>
</feature>
<feature type="binding site" evidence="9">
    <location>
        <position position="17"/>
    </location>
    <ligand>
        <name>Mg(2+)</name>
        <dbReference type="ChEBI" id="CHEBI:18420"/>
    </ligand>
</feature>
<keyword evidence="11" id="KW-1185">Reference proteome</keyword>
<evidence type="ECO:0000313" key="10">
    <source>
        <dbReference type="EMBL" id="TKT72057.1"/>
    </source>
</evidence>
<dbReference type="SUPFAM" id="SSF52540">
    <property type="entry name" value="P-loop containing nucleoside triphosphate hydrolases"/>
    <property type="match status" value="1"/>
</dbReference>
<dbReference type="GO" id="GO:0000287">
    <property type="term" value="F:magnesium ion binding"/>
    <property type="evidence" value="ECO:0007669"/>
    <property type="project" value="UniProtKB-UniRule"/>
</dbReference>
<evidence type="ECO:0000256" key="9">
    <source>
        <dbReference type="HAMAP-Rule" id="MF_00336"/>
    </source>
</evidence>
<dbReference type="RefSeq" id="WP_046827428.1">
    <property type="nucleotide sequence ID" value="NZ_LBIA02000001.1"/>
</dbReference>
<organism evidence="10 11">
    <name type="scientific">Afipia massiliensis</name>
    <dbReference type="NCBI Taxonomy" id="211460"/>
    <lineage>
        <taxon>Bacteria</taxon>
        <taxon>Pseudomonadati</taxon>
        <taxon>Pseudomonadota</taxon>
        <taxon>Alphaproteobacteria</taxon>
        <taxon>Hyphomicrobiales</taxon>
        <taxon>Nitrobacteraceae</taxon>
        <taxon>Afipia</taxon>
    </lineage>
</organism>
<comment type="function">
    <text evidence="9">Catalyzes a mechanistically unusual reaction, the ATP-dependent insertion of CO2 between the N7 and N8 nitrogen atoms of 7,8-diaminopelargonic acid (DAPA, also called 7,8-diammoniononanoate) to form a ureido ring.</text>
</comment>
<evidence type="ECO:0000256" key="4">
    <source>
        <dbReference type="ARBA" id="ARBA00022741"/>
    </source>
</evidence>
<dbReference type="GO" id="GO:0005829">
    <property type="term" value="C:cytosol"/>
    <property type="evidence" value="ECO:0007669"/>
    <property type="project" value="TreeGrafter"/>
</dbReference>
<feature type="binding site" evidence="9">
    <location>
        <position position="44"/>
    </location>
    <ligand>
        <name>Mg(2+)</name>
        <dbReference type="ChEBI" id="CHEBI:18420"/>
    </ligand>
</feature>
<evidence type="ECO:0000256" key="6">
    <source>
        <dbReference type="ARBA" id="ARBA00022840"/>
    </source>
</evidence>
<keyword evidence="6 9" id="KW-0067">ATP-binding</keyword>
<comment type="pathway">
    <text evidence="9">Cofactor biosynthesis; biotin biosynthesis; biotin from 7,8-diaminononanoate: step 1/2.</text>
</comment>
<evidence type="ECO:0000313" key="11">
    <source>
        <dbReference type="Proteomes" id="UP000034832"/>
    </source>
</evidence>
<comment type="catalytic activity">
    <reaction evidence="8">
        <text>(7R,8S)-8-amino-7-(carboxyamino)nonanoate + ATP = (4R,5S)-dethiobiotin + ADP + phosphate + H(+)</text>
        <dbReference type="Rhea" id="RHEA:63684"/>
        <dbReference type="ChEBI" id="CHEBI:15378"/>
        <dbReference type="ChEBI" id="CHEBI:30616"/>
        <dbReference type="ChEBI" id="CHEBI:43474"/>
        <dbReference type="ChEBI" id="CHEBI:149470"/>
        <dbReference type="ChEBI" id="CHEBI:149473"/>
        <dbReference type="ChEBI" id="CHEBI:456216"/>
    </reaction>
</comment>
<evidence type="ECO:0000256" key="5">
    <source>
        <dbReference type="ARBA" id="ARBA00022756"/>
    </source>
</evidence>
<dbReference type="OrthoDB" id="9802097at2"/>
<dbReference type="AlphaFoldDB" id="A0A4U6BNX2"/>